<accession>A0A0A9AC69</accession>
<reference evidence="1" key="1">
    <citation type="submission" date="2014-09" db="EMBL/GenBank/DDBJ databases">
        <authorList>
            <person name="Magalhaes I.L.F."/>
            <person name="Oliveira U."/>
            <person name="Santos F.R."/>
            <person name="Vidigal T.H.D.A."/>
            <person name="Brescovit A.D."/>
            <person name="Santos A.J."/>
        </authorList>
    </citation>
    <scope>NUCLEOTIDE SEQUENCE</scope>
    <source>
        <tissue evidence="1">Shoot tissue taken approximately 20 cm above the soil surface</tissue>
    </source>
</reference>
<protein>
    <submittedName>
        <fullName evidence="1">Uncharacterized protein</fullName>
    </submittedName>
</protein>
<name>A0A0A9AC69_ARUDO</name>
<dbReference type="AlphaFoldDB" id="A0A0A9AC69"/>
<dbReference type="EMBL" id="GBRH01250367">
    <property type="protein sequence ID" value="JAD47528.1"/>
    <property type="molecule type" value="Transcribed_RNA"/>
</dbReference>
<evidence type="ECO:0000313" key="1">
    <source>
        <dbReference type="EMBL" id="JAD47528.1"/>
    </source>
</evidence>
<reference evidence="1" key="2">
    <citation type="journal article" date="2015" name="Data Brief">
        <title>Shoot transcriptome of the giant reed, Arundo donax.</title>
        <authorList>
            <person name="Barrero R.A."/>
            <person name="Guerrero F.D."/>
            <person name="Moolhuijzen P."/>
            <person name="Goolsby J.A."/>
            <person name="Tidwell J."/>
            <person name="Bellgard S.E."/>
            <person name="Bellgard M.I."/>
        </authorList>
    </citation>
    <scope>NUCLEOTIDE SEQUENCE</scope>
    <source>
        <tissue evidence="1">Shoot tissue taken approximately 20 cm above the soil surface</tissue>
    </source>
</reference>
<organism evidence="1">
    <name type="scientific">Arundo donax</name>
    <name type="common">Giant reed</name>
    <name type="synonym">Donax arundinaceus</name>
    <dbReference type="NCBI Taxonomy" id="35708"/>
    <lineage>
        <taxon>Eukaryota</taxon>
        <taxon>Viridiplantae</taxon>
        <taxon>Streptophyta</taxon>
        <taxon>Embryophyta</taxon>
        <taxon>Tracheophyta</taxon>
        <taxon>Spermatophyta</taxon>
        <taxon>Magnoliopsida</taxon>
        <taxon>Liliopsida</taxon>
        <taxon>Poales</taxon>
        <taxon>Poaceae</taxon>
        <taxon>PACMAD clade</taxon>
        <taxon>Arundinoideae</taxon>
        <taxon>Arundineae</taxon>
        <taxon>Arundo</taxon>
    </lineage>
</organism>
<proteinExistence type="predicted"/>
<sequence>MSTSKEDMQAYFRRVRCNLATLRVQCKRKEGKFLMMDLPVVPL</sequence>